<dbReference type="SUPFAM" id="SSF48498">
    <property type="entry name" value="Tetracyclin repressor-like, C-terminal domain"/>
    <property type="match status" value="1"/>
</dbReference>
<dbReference type="GO" id="GO:0003700">
    <property type="term" value="F:DNA-binding transcription factor activity"/>
    <property type="evidence" value="ECO:0007669"/>
    <property type="project" value="TreeGrafter"/>
</dbReference>
<dbReference type="InterPro" id="IPR036271">
    <property type="entry name" value="Tet_transcr_reg_TetR-rel_C_sf"/>
</dbReference>
<evidence type="ECO:0000259" key="6">
    <source>
        <dbReference type="PROSITE" id="PS50977"/>
    </source>
</evidence>
<evidence type="ECO:0000313" key="7">
    <source>
        <dbReference type="EMBL" id="NBN80376.1"/>
    </source>
</evidence>
<sequence>MIPASTPATTPASTLAAAPRPHHHGNLREALIAASIELLNAEGPAGLTLRRAAARAGVSHAAPAHHFAGLPDLLTAVAARAFDLFTEAMREARRDAGTDPMARLQGVCAGYLRFAADHAGLFHVMFLTGEVDRTNASLMASSEAAYAELRLACLPFSSRAPAPDPALEIAVWSLVHGYAVLGFSDPRRSRFVLAEMPQFPELLGRLLADRGAGLDLAQGVMSSCSLGSPSVPD</sequence>
<keyword evidence="8" id="KW-1185">Reference proteome</keyword>
<keyword evidence="2 4" id="KW-0238">DNA-binding</keyword>
<gene>
    <name evidence="7" type="ORF">GWI72_19025</name>
</gene>
<feature type="region of interest" description="Disordered" evidence="5">
    <location>
        <begin position="1"/>
        <end position="22"/>
    </location>
</feature>
<dbReference type="RefSeq" id="WP_161709652.1">
    <property type="nucleotide sequence ID" value="NZ_JAABLQ010000004.1"/>
</dbReference>
<dbReference type="Proteomes" id="UP000586722">
    <property type="component" value="Unassembled WGS sequence"/>
</dbReference>
<dbReference type="PANTHER" id="PTHR30055:SF220">
    <property type="entry name" value="TETR-FAMILY REGULATORY PROTEIN"/>
    <property type="match status" value="1"/>
</dbReference>
<dbReference type="EMBL" id="JAABLQ010000004">
    <property type="protein sequence ID" value="NBN80376.1"/>
    <property type="molecule type" value="Genomic_DNA"/>
</dbReference>
<evidence type="ECO:0000256" key="5">
    <source>
        <dbReference type="SAM" id="MobiDB-lite"/>
    </source>
</evidence>
<reference evidence="8" key="1">
    <citation type="submission" date="2020-01" db="EMBL/GenBank/DDBJ databases">
        <authorList>
            <person name="Fang Y."/>
            <person name="Sun R."/>
            <person name="Nie L."/>
            <person name="He J."/>
            <person name="Hao L."/>
            <person name="Wang L."/>
            <person name="Su S."/>
            <person name="Lv E."/>
            <person name="Zhang Z."/>
            <person name="Xie R."/>
            <person name="Liu H."/>
        </authorList>
    </citation>
    <scope>NUCLEOTIDE SEQUENCE [LARGE SCALE GENOMIC DNA]</scope>
    <source>
        <strain evidence="8">XCT-53</strain>
    </source>
</reference>
<name>A0A7X5F5Z1_9HYPH</name>
<dbReference type="InterPro" id="IPR025996">
    <property type="entry name" value="MT1864/Rv1816-like_C"/>
</dbReference>
<dbReference type="SUPFAM" id="SSF46689">
    <property type="entry name" value="Homeodomain-like"/>
    <property type="match status" value="1"/>
</dbReference>
<dbReference type="InterPro" id="IPR001647">
    <property type="entry name" value="HTH_TetR"/>
</dbReference>
<dbReference type="PROSITE" id="PS50977">
    <property type="entry name" value="HTH_TETR_2"/>
    <property type="match status" value="1"/>
</dbReference>
<evidence type="ECO:0000256" key="1">
    <source>
        <dbReference type="ARBA" id="ARBA00023015"/>
    </source>
</evidence>
<dbReference type="Gene3D" id="1.10.357.10">
    <property type="entry name" value="Tetracycline Repressor, domain 2"/>
    <property type="match status" value="1"/>
</dbReference>
<dbReference type="GO" id="GO:0000976">
    <property type="term" value="F:transcription cis-regulatory region binding"/>
    <property type="evidence" value="ECO:0007669"/>
    <property type="project" value="TreeGrafter"/>
</dbReference>
<dbReference type="InterPro" id="IPR009057">
    <property type="entry name" value="Homeodomain-like_sf"/>
</dbReference>
<dbReference type="Pfam" id="PF13305">
    <property type="entry name" value="TetR_C_33"/>
    <property type="match status" value="1"/>
</dbReference>
<proteinExistence type="predicted"/>
<accession>A0A7X5F5Z1</accession>
<protein>
    <submittedName>
        <fullName evidence="7">TetR family transcriptional regulator</fullName>
    </submittedName>
</protein>
<evidence type="ECO:0000256" key="3">
    <source>
        <dbReference type="ARBA" id="ARBA00023163"/>
    </source>
</evidence>
<feature type="compositionally biased region" description="Low complexity" evidence="5">
    <location>
        <begin position="1"/>
        <end position="19"/>
    </location>
</feature>
<keyword evidence="3" id="KW-0804">Transcription</keyword>
<organism evidence="7 8">
    <name type="scientific">Pannonibacter tanglangensis</name>
    <dbReference type="NCBI Taxonomy" id="2750084"/>
    <lineage>
        <taxon>Bacteria</taxon>
        <taxon>Pseudomonadati</taxon>
        <taxon>Pseudomonadota</taxon>
        <taxon>Alphaproteobacteria</taxon>
        <taxon>Hyphomicrobiales</taxon>
        <taxon>Stappiaceae</taxon>
        <taxon>Pannonibacter</taxon>
    </lineage>
</organism>
<evidence type="ECO:0000313" key="8">
    <source>
        <dbReference type="Proteomes" id="UP000586722"/>
    </source>
</evidence>
<dbReference type="InterPro" id="IPR050109">
    <property type="entry name" value="HTH-type_TetR-like_transc_reg"/>
</dbReference>
<evidence type="ECO:0000256" key="4">
    <source>
        <dbReference type="PROSITE-ProRule" id="PRU00335"/>
    </source>
</evidence>
<feature type="DNA-binding region" description="H-T-H motif" evidence="4">
    <location>
        <begin position="48"/>
        <end position="67"/>
    </location>
</feature>
<feature type="domain" description="HTH tetR-type" evidence="6">
    <location>
        <begin position="25"/>
        <end position="85"/>
    </location>
</feature>
<evidence type="ECO:0000256" key="2">
    <source>
        <dbReference type="ARBA" id="ARBA00023125"/>
    </source>
</evidence>
<keyword evidence="1" id="KW-0805">Transcription regulation</keyword>
<comment type="caution">
    <text evidence="7">The sequence shown here is derived from an EMBL/GenBank/DDBJ whole genome shotgun (WGS) entry which is preliminary data.</text>
</comment>
<dbReference type="PANTHER" id="PTHR30055">
    <property type="entry name" value="HTH-TYPE TRANSCRIPTIONAL REGULATOR RUTR"/>
    <property type="match status" value="1"/>
</dbReference>
<dbReference type="AlphaFoldDB" id="A0A7X5F5Z1"/>